<dbReference type="OrthoDB" id="3944318at2759"/>
<gene>
    <name evidence="1" type="ORF">AC579_1036</name>
</gene>
<dbReference type="EMBL" id="LFZO01000267">
    <property type="protein sequence ID" value="KXT10337.1"/>
    <property type="molecule type" value="Genomic_DNA"/>
</dbReference>
<organism evidence="1 2">
    <name type="scientific">Pseudocercospora musae</name>
    <dbReference type="NCBI Taxonomy" id="113226"/>
    <lineage>
        <taxon>Eukaryota</taxon>
        <taxon>Fungi</taxon>
        <taxon>Dikarya</taxon>
        <taxon>Ascomycota</taxon>
        <taxon>Pezizomycotina</taxon>
        <taxon>Dothideomycetes</taxon>
        <taxon>Dothideomycetidae</taxon>
        <taxon>Mycosphaerellales</taxon>
        <taxon>Mycosphaerellaceae</taxon>
        <taxon>Pseudocercospora</taxon>
    </lineage>
</organism>
<reference evidence="1 2" key="1">
    <citation type="submission" date="2015-07" db="EMBL/GenBank/DDBJ databases">
        <title>Comparative genomics of the Sigatoka disease complex on banana suggests a link between parallel evolutionary changes in Pseudocercospora fijiensis and Pseudocercospora eumusae and increased virulence on the banana host.</title>
        <authorList>
            <person name="Chang T.-C."/>
            <person name="Salvucci A."/>
            <person name="Crous P.W."/>
            <person name="Stergiopoulos I."/>
        </authorList>
    </citation>
    <scope>NUCLEOTIDE SEQUENCE [LARGE SCALE GENOMIC DNA]</scope>
    <source>
        <strain evidence="1 2">CBS 116634</strain>
    </source>
</reference>
<evidence type="ECO:0000313" key="1">
    <source>
        <dbReference type="EMBL" id="KXT10337.1"/>
    </source>
</evidence>
<dbReference type="Proteomes" id="UP000073492">
    <property type="component" value="Unassembled WGS sequence"/>
</dbReference>
<dbReference type="AlphaFoldDB" id="A0A139I6G9"/>
<accession>A0A139I6G9</accession>
<comment type="caution">
    <text evidence="1">The sequence shown here is derived from an EMBL/GenBank/DDBJ whole genome shotgun (WGS) entry which is preliminary data.</text>
</comment>
<protein>
    <submittedName>
        <fullName evidence="1">Uncharacterized protein</fullName>
    </submittedName>
</protein>
<evidence type="ECO:0000313" key="2">
    <source>
        <dbReference type="Proteomes" id="UP000073492"/>
    </source>
</evidence>
<keyword evidence="2" id="KW-1185">Reference proteome</keyword>
<sequence length="175" mass="19230">MDAVGVLNIDVFFSLRVGVIDFVQYFQGTGGEAPTDLVRVTKGLYASTPACRRPMSVGIAFARPENGLLYKCREGCKDLLTEPNLPRHIRVHTLHILSTILTESGAEQCLKDAAEVLSQMDATDYQVQLLKSDNDKMLADLQTWRIKEGLVGADVEEALIDREQTGTGKTEAPGY</sequence>
<proteinExistence type="predicted"/>
<name>A0A139I6G9_9PEZI</name>